<reference evidence="1" key="2">
    <citation type="submission" date="2012-06" db="EMBL/GenBank/DDBJ databases">
        <authorList>
            <person name="Yu Y."/>
            <person name="Currie J."/>
            <person name="Lomeli R."/>
            <person name="Angelova A."/>
            <person name="Collura K."/>
            <person name="Wissotski M."/>
            <person name="Campos D."/>
            <person name="Kudrna D."/>
            <person name="Golser W."/>
            <person name="Ashely E."/>
            <person name="Descour A."/>
            <person name="Fernandes J."/>
            <person name="Soderlund C."/>
            <person name="Walbot V."/>
        </authorList>
    </citation>
    <scope>NUCLEOTIDE SEQUENCE</scope>
    <source>
        <strain evidence="1">B73</strain>
    </source>
</reference>
<reference evidence="1" key="1">
    <citation type="journal article" date="2009" name="PLoS Genet.">
        <title>Sequencing, mapping, and analysis of 27,455 maize full-length cDNAs.</title>
        <authorList>
            <person name="Soderlund C."/>
            <person name="Descour A."/>
            <person name="Kudrna D."/>
            <person name="Bomhoff M."/>
            <person name="Boyd L."/>
            <person name="Currie J."/>
            <person name="Angelova A."/>
            <person name="Collura K."/>
            <person name="Wissotski M."/>
            <person name="Ashley E."/>
            <person name="Morrow D."/>
            <person name="Fernandes J."/>
            <person name="Walbot V."/>
            <person name="Yu Y."/>
        </authorList>
    </citation>
    <scope>NUCLEOTIDE SEQUENCE</scope>
    <source>
        <strain evidence="1">B73</strain>
    </source>
</reference>
<organism evidence="1">
    <name type="scientific">Zea mays</name>
    <name type="common">Maize</name>
    <dbReference type="NCBI Taxonomy" id="4577"/>
    <lineage>
        <taxon>Eukaryota</taxon>
        <taxon>Viridiplantae</taxon>
        <taxon>Streptophyta</taxon>
        <taxon>Embryophyta</taxon>
        <taxon>Tracheophyta</taxon>
        <taxon>Spermatophyta</taxon>
        <taxon>Magnoliopsida</taxon>
        <taxon>Liliopsida</taxon>
        <taxon>Poales</taxon>
        <taxon>Poaceae</taxon>
        <taxon>PACMAD clade</taxon>
        <taxon>Panicoideae</taxon>
        <taxon>Andropogonodae</taxon>
        <taxon>Andropogoneae</taxon>
        <taxon>Tripsacinae</taxon>
        <taxon>Zea</taxon>
    </lineage>
</organism>
<evidence type="ECO:0000313" key="1">
    <source>
        <dbReference type="EMBL" id="ACR34709.1"/>
    </source>
</evidence>
<protein>
    <submittedName>
        <fullName evidence="1">Uncharacterized protein</fullName>
    </submittedName>
</protein>
<sequence length="183" mass="19627">MSNLSRFSTPSSSMEALIMAHARSWSSLASKKQPLSLRRPRSAAISFCRSPASSRCPGSTGNVCKTYQTKTSSSRALLQTHKHKPKAHLARVSATLVRLVSARKPILPAVLLRTVEKMITSSSAPWNPSTVRTFTENDPSCIEYTCLPSFSSMAGPGPCRATPLPGGSPSSCQSTLRSCRCVA</sequence>
<dbReference type="AlphaFoldDB" id="C4J0K9"/>
<dbReference type="EMBL" id="BT084356">
    <property type="protein sequence ID" value="ACR34709.1"/>
    <property type="molecule type" value="mRNA"/>
</dbReference>
<name>C4J0K9_MAIZE</name>
<proteinExistence type="evidence at transcript level"/>
<accession>C4J0K9</accession>